<dbReference type="Proteomes" id="UP000577386">
    <property type="component" value="Unassembled WGS sequence"/>
</dbReference>
<reference evidence="1 2" key="1">
    <citation type="submission" date="2020-08" db="EMBL/GenBank/DDBJ databases">
        <title>Sequencing the genomes of 1000 actinobacteria strains.</title>
        <authorList>
            <person name="Klenk H.-P."/>
        </authorList>
    </citation>
    <scope>NUCLEOTIDE SEQUENCE [LARGE SCALE GENOMIC DNA]</scope>
    <source>
        <strain evidence="1 2">DSM 41827</strain>
    </source>
</reference>
<proteinExistence type="predicted"/>
<protein>
    <submittedName>
        <fullName evidence="1">Uncharacterized protein</fullName>
    </submittedName>
</protein>
<comment type="caution">
    <text evidence="1">The sequence shown here is derived from an EMBL/GenBank/DDBJ whole genome shotgun (WGS) entry which is preliminary data.</text>
</comment>
<keyword evidence="2" id="KW-1185">Reference proteome</keyword>
<name>A0A7W3NI64_STRMR</name>
<sequence>MERPTVECGLLQEGHHRHDAVISAKVVVEPELIDEGVTVFLKKLSSIVTCAGDPRRRGRALRSSMARMIGVGPGMNWCAYTSCLVNGIWKARP</sequence>
<dbReference type="AlphaFoldDB" id="A0A7W3NI64"/>
<dbReference type="EMBL" id="JACJIJ010000001">
    <property type="protein sequence ID" value="MBA9050976.1"/>
    <property type="molecule type" value="Genomic_DNA"/>
</dbReference>
<gene>
    <name evidence="1" type="ORF">HDA42_000151</name>
</gene>
<evidence type="ECO:0000313" key="1">
    <source>
        <dbReference type="EMBL" id="MBA9050976.1"/>
    </source>
</evidence>
<organism evidence="1 2">
    <name type="scientific">Streptomyces murinus</name>
    <dbReference type="NCBI Taxonomy" id="33900"/>
    <lineage>
        <taxon>Bacteria</taxon>
        <taxon>Bacillati</taxon>
        <taxon>Actinomycetota</taxon>
        <taxon>Actinomycetes</taxon>
        <taxon>Kitasatosporales</taxon>
        <taxon>Streptomycetaceae</taxon>
        <taxon>Streptomyces</taxon>
    </lineage>
</organism>
<accession>A0A7W3NI64</accession>
<evidence type="ECO:0000313" key="2">
    <source>
        <dbReference type="Proteomes" id="UP000577386"/>
    </source>
</evidence>